<dbReference type="EMBL" id="JBFXLQ010000066">
    <property type="protein sequence ID" value="KAL2862530.1"/>
    <property type="molecule type" value="Genomic_DNA"/>
</dbReference>
<dbReference type="Pfam" id="PF01494">
    <property type="entry name" value="FAD_binding_3"/>
    <property type="match status" value="1"/>
</dbReference>
<organism evidence="6 7">
    <name type="scientific">Aspergillus lucknowensis</name>
    <dbReference type="NCBI Taxonomy" id="176173"/>
    <lineage>
        <taxon>Eukaryota</taxon>
        <taxon>Fungi</taxon>
        <taxon>Dikarya</taxon>
        <taxon>Ascomycota</taxon>
        <taxon>Pezizomycotina</taxon>
        <taxon>Eurotiomycetes</taxon>
        <taxon>Eurotiomycetidae</taxon>
        <taxon>Eurotiales</taxon>
        <taxon>Aspergillaceae</taxon>
        <taxon>Aspergillus</taxon>
        <taxon>Aspergillus subgen. Nidulantes</taxon>
    </lineage>
</organism>
<dbReference type="SUPFAM" id="SSF51905">
    <property type="entry name" value="FAD/NAD(P)-binding domain"/>
    <property type="match status" value="1"/>
</dbReference>
<dbReference type="InterPro" id="IPR036188">
    <property type="entry name" value="FAD/NAD-bd_sf"/>
</dbReference>
<feature type="domain" description="FAD-binding" evidence="5">
    <location>
        <begin position="7"/>
        <end position="353"/>
    </location>
</feature>
<accession>A0ABR4LDL0</accession>
<proteinExistence type="inferred from homology"/>
<keyword evidence="3" id="KW-0274">FAD</keyword>
<evidence type="ECO:0000313" key="6">
    <source>
        <dbReference type="EMBL" id="KAL2862530.1"/>
    </source>
</evidence>
<evidence type="ECO:0000256" key="3">
    <source>
        <dbReference type="ARBA" id="ARBA00022827"/>
    </source>
</evidence>
<evidence type="ECO:0000313" key="7">
    <source>
        <dbReference type="Proteomes" id="UP001610432"/>
    </source>
</evidence>
<sequence length="586" mass="64202">MSIPTSCTTLVIGGGPAGSYAASALAREGVDVVVLEADIFPRYHIGESMLASIRHFLRFIDLEKTFDSYGFEKKRGAAFKLNDKREAYTDFVAANGPNGYAWNVIRAESDELMFRHAAKCGASVFDGVKVTAIEFAPIQTGSSADAKTLATSDQRPVSARWERKSDAASGTIDFEYLVDASGRAGLVSTKYFKNRKFNQGLRNIANWGYWRGAAKYAPGTEKENQPFFEALTDASGWCWTIPLHNGTMSVGIVMRQDIFVAKKKSLTHLSGPEMYRECLKLAPQVLALLGDAQLSSEVKSASDWSYSADAYASPYVRLAGDAGCFIDPYFSSGVHLALASGLSAAMTIQASRKGDCDELAAAKWHSHKVREGYTRFLLVVMTALKQIRHQTEPVLSDFNEDGFDTAFGFFRPIIQGTVDADVSNRLTQSEVSKTVDFCLNAFKPVDPEKRQKVLEKIESGAASTKADLESLSEDELRVLHTIRARQMLRTEDGLNLDNFSRDAIDGMVPRLKQGSLTLNDNNVQCPIATVRSDSSSKAYSEEIHSNLPVSPSNISVLTLHGTSSVSSTYVTFPSRTISWTKPSVIL</sequence>
<keyword evidence="2" id="KW-0285">Flavoprotein</keyword>
<dbReference type="Gene3D" id="3.50.50.60">
    <property type="entry name" value="FAD/NAD(P)-binding domain"/>
    <property type="match status" value="1"/>
</dbReference>
<dbReference type="Proteomes" id="UP001610432">
    <property type="component" value="Unassembled WGS sequence"/>
</dbReference>
<reference evidence="6 7" key="1">
    <citation type="submission" date="2024-07" db="EMBL/GenBank/DDBJ databases">
        <title>Section-level genome sequencing and comparative genomics of Aspergillus sections Usti and Cavernicolus.</title>
        <authorList>
            <consortium name="Lawrence Berkeley National Laboratory"/>
            <person name="Nybo J.L."/>
            <person name="Vesth T.C."/>
            <person name="Theobald S."/>
            <person name="Frisvad J.C."/>
            <person name="Larsen T.O."/>
            <person name="Kjaerboelling I."/>
            <person name="Rothschild-Mancinelli K."/>
            <person name="Lyhne E.K."/>
            <person name="Kogle M.E."/>
            <person name="Barry K."/>
            <person name="Clum A."/>
            <person name="Na H."/>
            <person name="Ledsgaard L."/>
            <person name="Lin J."/>
            <person name="Lipzen A."/>
            <person name="Kuo A."/>
            <person name="Riley R."/>
            <person name="Mondo S."/>
            <person name="Labutti K."/>
            <person name="Haridas S."/>
            <person name="Pangalinan J."/>
            <person name="Salamov A.A."/>
            <person name="Simmons B.A."/>
            <person name="Magnuson J.K."/>
            <person name="Chen J."/>
            <person name="Drula E."/>
            <person name="Henrissat B."/>
            <person name="Wiebenga A."/>
            <person name="Lubbers R.J."/>
            <person name="Gomes A.C."/>
            <person name="Macurrencykelacurrency M.R."/>
            <person name="Stajich J."/>
            <person name="Grigoriev I.V."/>
            <person name="Mortensen U.H."/>
            <person name="De Vries R.P."/>
            <person name="Baker S.E."/>
            <person name="Andersen M.R."/>
        </authorList>
    </citation>
    <scope>NUCLEOTIDE SEQUENCE [LARGE SCALE GENOMIC DNA]</scope>
    <source>
        <strain evidence="6 7">CBS 449.75</strain>
    </source>
</reference>
<dbReference type="PRINTS" id="PR00420">
    <property type="entry name" value="RNGMNOXGNASE"/>
</dbReference>
<name>A0ABR4LDL0_9EURO</name>
<comment type="similarity">
    <text evidence="1">Belongs to the flavin-dependent halogenase family.</text>
</comment>
<evidence type="ECO:0000259" key="5">
    <source>
        <dbReference type="Pfam" id="PF01494"/>
    </source>
</evidence>
<dbReference type="PANTHER" id="PTHR43747">
    <property type="entry name" value="FAD-BINDING PROTEIN"/>
    <property type="match status" value="1"/>
</dbReference>
<dbReference type="GeneID" id="98149810"/>
<dbReference type="InterPro" id="IPR050816">
    <property type="entry name" value="Flavin-dep_Halogenase_NPB"/>
</dbReference>
<gene>
    <name evidence="6" type="ORF">BJX67DRAFT_391198</name>
</gene>
<comment type="caution">
    <text evidence="6">The sequence shown here is derived from an EMBL/GenBank/DDBJ whole genome shotgun (WGS) entry which is preliminary data.</text>
</comment>
<keyword evidence="7" id="KW-1185">Reference proteome</keyword>
<dbReference type="InterPro" id="IPR002938">
    <property type="entry name" value="FAD-bd"/>
</dbReference>
<evidence type="ECO:0000256" key="2">
    <source>
        <dbReference type="ARBA" id="ARBA00022630"/>
    </source>
</evidence>
<keyword evidence="4" id="KW-0560">Oxidoreductase</keyword>
<evidence type="ECO:0000256" key="4">
    <source>
        <dbReference type="ARBA" id="ARBA00023002"/>
    </source>
</evidence>
<dbReference type="RefSeq" id="XP_070881509.1">
    <property type="nucleotide sequence ID" value="XM_071034738.1"/>
</dbReference>
<dbReference type="PANTHER" id="PTHR43747:SF5">
    <property type="entry name" value="FAD-BINDING DOMAIN-CONTAINING PROTEIN"/>
    <property type="match status" value="1"/>
</dbReference>
<protein>
    <submittedName>
        <fullName evidence="6">FAD/NAD(P)-binding domain-containing protein</fullName>
    </submittedName>
</protein>
<evidence type="ECO:0000256" key="1">
    <source>
        <dbReference type="ARBA" id="ARBA00005706"/>
    </source>
</evidence>